<organism evidence="2 3">
    <name type="scientific">Haloarcula onubensis</name>
    <dbReference type="NCBI Taxonomy" id="2950539"/>
    <lineage>
        <taxon>Archaea</taxon>
        <taxon>Methanobacteriati</taxon>
        <taxon>Methanobacteriota</taxon>
        <taxon>Stenosarchaea group</taxon>
        <taxon>Halobacteria</taxon>
        <taxon>Halobacteriales</taxon>
        <taxon>Haloarculaceae</taxon>
        <taxon>Haloarcula</taxon>
    </lineage>
</organism>
<gene>
    <name evidence="2" type="ORF">NDI86_21540</name>
</gene>
<evidence type="ECO:0000313" key="2">
    <source>
        <dbReference type="EMBL" id="MDS0284688.1"/>
    </source>
</evidence>
<proteinExistence type="predicted"/>
<dbReference type="SUPFAM" id="SSF46785">
    <property type="entry name" value="Winged helix' DNA-binding domain"/>
    <property type="match status" value="1"/>
</dbReference>
<evidence type="ECO:0000313" key="3">
    <source>
        <dbReference type="Proteomes" id="UP001268864"/>
    </source>
</evidence>
<dbReference type="InterPro" id="IPR036388">
    <property type="entry name" value="WH-like_DNA-bd_sf"/>
</dbReference>
<dbReference type="InterPro" id="IPR036390">
    <property type="entry name" value="WH_DNA-bd_sf"/>
</dbReference>
<reference evidence="2 3" key="1">
    <citation type="submission" date="2022-06" db="EMBL/GenBank/DDBJ databases">
        <title>Halomicroarcula sp. a new haloarchaeum isolate from saline soil.</title>
        <authorList>
            <person name="Strakova D."/>
            <person name="Galisteo C."/>
            <person name="Sanchez-Porro C."/>
            <person name="Ventosa A."/>
        </authorList>
    </citation>
    <scope>NUCLEOTIDE SEQUENCE [LARGE SCALE GENOMIC DNA]</scope>
    <source>
        <strain evidence="2 3">S3CR25-11</strain>
    </source>
</reference>
<comment type="caution">
    <text evidence="2">The sequence shown here is derived from an EMBL/GenBank/DDBJ whole genome shotgun (WGS) entry which is preliminary data.</text>
</comment>
<dbReference type="Proteomes" id="UP001268864">
    <property type="component" value="Unassembled WGS sequence"/>
</dbReference>
<accession>A0ABU2FVB2</accession>
<sequence length="234" mass="26022">MTANDRNDTASDNSGVTRSDLDAQTVLDYVRQKQNVTVDGLAKRAGVTKDELRWTLDELQQRDLITVEQGMRAVHVRPTDDVDDSVATDGGVFGKLLGAVSADQPSIDMVEQDLYECLADQRRRRLIRFLAGLYDGDELTFVEVSTLAEALAGAENAGDLVTDDVHRNYVSLVQVHLPLLDHYGLIEYYERPKKLRSTEDAVEVADLMATISELCDGEEWYDADARGTEEDDGH</sequence>
<feature type="domain" description="DUF7344" evidence="1">
    <location>
        <begin position="115"/>
        <end position="191"/>
    </location>
</feature>
<dbReference type="Gene3D" id="1.10.10.10">
    <property type="entry name" value="Winged helix-like DNA-binding domain superfamily/Winged helix DNA-binding domain"/>
    <property type="match status" value="1"/>
</dbReference>
<keyword evidence="3" id="KW-1185">Reference proteome</keyword>
<dbReference type="Pfam" id="PF24035">
    <property type="entry name" value="DUF7344"/>
    <property type="match status" value="1"/>
</dbReference>
<dbReference type="RefSeq" id="WP_310902354.1">
    <property type="nucleotide sequence ID" value="NZ_JAMQOS010000010.1"/>
</dbReference>
<dbReference type="InterPro" id="IPR055768">
    <property type="entry name" value="DUF7344"/>
</dbReference>
<evidence type="ECO:0000259" key="1">
    <source>
        <dbReference type="Pfam" id="PF24035"/>
    </source>
</evidence>
<name>A0ABU2FVB2_9EURY</name>
<dbReference type="EMBL" id="JAMQOS010000010">
    <property type="protein sequence ID" value="MDS0284688.1"/>
    <property type="molecule type" value="Genomic_DNA"/>
</dbReference>
<protein>
    <recommendedName>
        <fullName evidence="1">DUF7344 domain-containing protein</fullName>
    </recommendedName>
</protein>